<feature type="compositionally biased region" description="Polar residues" evidence="1">
    <location>
        <begin position="213"/>
        <end position="225"/>
    </location>
</feature>
<feature type="compositionally biased region" description="Basic and acidic residues" evidence="1">
    <location>
        <begin position="129"/>
        <end position="140"/>
    </location>
</feature>
<feature type="compositionally biased region" description="Polar residues" evidence="1">
    <location>
        <begin position="10"/>
        <end position="23"/>
    </location>
</feature>
<comment type="caution">
    <text evidence="2">The sequence shown here is derived from an EMBL/GenBank/DDBJ whole genome shotgun (WGS) entry which is preliminary data.</text>
</comment>
<dbReference type="Gene3D" id="3.30.160.60">
    <property type="entry name" value="Classic Zinc Finger"/>
    <property type="match status" value="1"/>
</dbReference>
<dbReference type="Proteomes" id="UP000242519">
    <property type="component" value="Unassembled WGS sequence"/>
</dbReference>
<feature type="region of interest" description="Disordered" evidence="1">
    <location>
        <begin position="42"/>
        <end position="81"/>
    </location>
</feature>
<evidence type="ECO:0000313" key="2">
    <source>
        <dbReference type="EMBL" id="OWP05718.1"/>
    </source>
</evidence>
<evidence type="ECO:0000313" key="3">
    <source>
        <dbReference type="Proteomes" id="UP000242519"/>
    </source>
</evidence>
<dbReference type="STRING" id="503106.A0A218ZCJ2"/>
<dbReference type="EMBL" id="MZNU01000060">
    <property type="protein sequence ID" value="OWP05718.1"/>
    <property type="molecule type" value="Genomic_DNA"/>
</dbReference>
<dbReference type="InParanoid" id="A0A218ZCJ2"/>
<feature type="region of interest" description="Disordered" evidence="1">
    <location>
        <begin position="108"/>
        <end position="148"/>
    </location>
</feature>
<keyword evidence="3" id="KW-1185">Reference proteome</keyword>
<evidence type="ECO:0000256" key="1">
    <source>
        <dbReference type="SAM" id="MobiDB-lite"/>
    </source>
</evidence>
<feature type="compositionally biased region" description="Low complexity" evidence="1">
    <location>
        <begin position="284"/>
        <end position="298"/>
    </location>
</feature>
<feature type="compositionally biased region" description="Basic and acidic residues" evidence="1">
    <location>
        <begin position="226"/>
        <end position="251"/>
    </location>
</feature>
<feature type="region of interest" description="Disordered" evidence="1">
    <location>
        <begin position="1"/>
        <end position="23"/>
    </location>
</feature>
<organism evidence="2 3">
    <name type="scientific">Diplocarpon coronariae</name>
    <dbReference type="NCBI Taxonomy" id="2795749"/>
    <lineage>
        <taxon>Eukaryota</taxon>
        <taxon>Fungi</taxon>
        <taxon>Dikarya</taxon>
        <taxon>Ascomycota</taxon>
        <taxon>Pezizomycotina</taxon>
        <taxon>Leotiomycetes</taxon>
        <taxon>Helotiales</taxon>
        <taxon>Drepanopezizaceae</taxon>
        <taxon>Diplocarpon</taxon>
    </lineage>
</organism>
<accession>A0A218ZCJ2</accession>
<sequence>MDVFYMDPSVQDSRQCSSKTSNNTYLPSTAAPFQAVDIADISPANDQAGPPSGGLPVRSTSSPGFLDQGASSHPSPEASITAPVPQQYTLLSRLSDSNLNANWSYLDEREEQSGSAAVPGLGSAPSPPSDDHSNAGEHKPVRAHSNPAAMSTLGIESYDSRFEAEMQAGIRPNYTWPLFEINDQFVPQPQNLGAEQPAHFLYDEPKLMPMYSRSLTSSPQPNFTAEQRDLKRQRDYARRDAKSRMRRERSTSRPNSSRSSLYIGSQHNSPDMMPRSVPEYTSNLTPSPLLSQASLQSSPGLCSSPFLPPYSPPLSEHVSSDLYGPVFTMGPNDYTSVPAYHIPFSDAGCEPGIPSFTGRPHAHPLPSVPDPASSLYPGPQMSPKLGMADSGDHVRVVHSRPKPQCWEHGCNGRQFSTFSNLLRHQREKSGVSQKSSCPNCGAEFTRTTARNGHMAHDKCKSRRNT</sequence>
<gene>
    <name evidence="2" type="ORF">B2J93_836</name>
</gene>
<dbReference type="OrthoDB" id="5366256at2759"/>
<feature type="region of interest" description="Disordered" evidence="1">
    <location>
        <begin position="211"/>
        <end position="298"/>
    </location>
</feature>
<proteinExistence type="predicted"/>
<protein>
    <submittedName>
        <fullName evidence="2">Transcription factor Zn, C2H</fullName>
    </submittedName>
</protein>
<feature type="compositionally biased region" description="Polar residues" evidence="1">
    <location>
        <begin position="58"/>
        <end position="74"/>
    </location>
</feature>
<reference evidence="2 3" key="1">
    <citation type="submission" date="2017-04" db="EMBL/GenBank/DDBJ databases">
        <title>Draft genome sequence of Marssonina coronaria NL1: causal agent of apple blotch.</title>
        <authorList>
            <person name="Cheng Q."/>
        </authorList>
    </citation>
    <scope>NUCLEOTIDE SEQUENCE [LARGE SCALE GENOMIC DNA]</scope>
    <source>
        <strain evidence="2 3">NL1</strain>
    </source>
</reference>
<dbReference type="AlphaFoldDB" id="A0A218ZCJ2"/>
<name>A0A218ZCJ2_9HELO</name>
<feature type="region of interest" description="Disordered" evidence="1">
    <location>
        <begin position="362"/>
        <end position="389"/>
    </location>
</feature>